<dbReference type="Pfam" id="PF14709">
    <property type="entry name" value="DND1_DSRM"/>
    <property type="match status" value="1"/>
</dbReference>
<keyword evidence="1" id="KW-0694">RNA-binding</keyword>
<evidence type="ECO:0000256" key="1">
    <source>
        <dbReference type="PROSITE-ProRule" id="PRU00266"/>
    </source>
</evidence>
<feature type="compositionally biased region" description="Basic and acidic residues" evidence="2">
    <location>
        <begin position="2086"/>
        <end position="2105"/>
    </location>
</feature>
<feature type="compositionally biased region" description="Basic and acidic residues" evidence="2">
    <location>
        <begin position="2168"/>
        <end position="2187"/>
    </location>
</feature>
<feature type="compositionally biased region" description="Basic residues" evidence="2">
    <location>
        <begin position="2428"/>
        <end position="2495"/>
    </location>
</feature>
<feature type="compositionally biased region" description="Basic residues" evidence="2">
    <location>
        <begin position="147"/>
        <end position="177"/>
    </location>
</feature>
<evidence type="ECO:0000313" key="6">
    <source>
        <dbReference type="Proteomes" id="UP000018936"/>
    </source>
</evidence>
<dbReference type="SMART" id="SM00443">
    <property type="entry name" value="G_patch"/>
    <property type="match status" value="1"/>
</dbReference>
<comment type="caution">
    <text evidence="5">The sequence shown here is derived from an EMBL/GenBank/DDBJ whole genome shotgun (WGS) entry which is preliminary data.</text>
</comment>
<feature type="compositionally biased region" description="Basic and acidic residues" evidence="2">
    <location>
        <begin position="2195"/>
        <end position="2214"/>
    </location>
</feature>
<feature type="compositionally biased region" description="Basic and acidic residues" evidence="2">
    <location>
        <begin position="1988"/>
        <end position="1999"/>
    </location>
</feature>
<dbReference type="CDD" id="cd19870">
    <property type="entry name" value="DSRM_SON-like"/>
    <property type="match status" value="1"/>
</dbReference>
<dbReference type="OrthoDB" id="786951at2759"/>
<dbReference type="Pfam" id="PF01585">
    <property type="entry name" value="G-patch"/>
    <property type="match status" value="1"/>
</dbReference>
<feature type="compositionally biased region" description="Basic and acidic residues" evidence="2">
    <location>
        <begin position="2276"/>
        <end position="2286"/>
    </location>
</feature>
<feature type="compositionally biased region" description="Basic residues" evidence="2">
    <location>
        <begin position="2505"/>
        <end position="2546"/>
    </location>
</feature>
<feature type="region of interest" description="Disordered" evidence="2">
    <location>
        <begin position="62"/>
        <end position="84"/>
    </location>
</feature>
<feature type="compositionally biased region" description="Basic and acidic residues" evidence="2">
    <location>
        <begin position="2381"/>
        <end position="2390"/>
    </location>
</feature>
<proteinExistence type="predicted"/>
<dbReference type="InterPro" id="IPR014720">
    <property type="entry name" value="dsRBD_dom"/>
</dbReference>
<name>V8PGL6_OPHHA</name>
<evidence type="ECO:0000259" key="3">
    <source>
        <dbReference type="PROSITE" id="PS50137"/>
    </source>
</evidence>
<reference evidence="5 6" key="1">
    <citation type="journal article" date="2013" name="Proc. Natl. Acad. Sci. U.S.A.">
        <title>The king cobra genome reveals dynamic gene evolution and adaptation in the snake venom system.</title>
        <authorList>
            <person name="Vonk F.J."/>
            <person name="Casewell N.R."/>
            <person name="Henkel C.V."/>
            <person name="Heimberg A.M."/>
            <person name="Jansen H.J."/>
            <person name="McCleary R.J."/>
            <person name="Kerkkamp H.M."/>
            <person name="Vos R.A."/>
            <person name="Guerreiro I."/>
            <person name="Calvete J.J."/>
            <person name="Wuster W."/>
            <person name="Woods A.E."/>
            <person name="Logan J.M."/>
            <person name="Harrison R.A."/>
            <person name="Castoe T.A."/>
            <person name="de Koning A.P."/>
            <person name="Pollock D.D."/>
            <person name="Yandell M."/>
            <person name="Calderon D."/>
            <person name="Renjifo C."/>
            <person name="Currier R.B."/>
            <person name="Salgado D."/>
            <person name="Pla D."/>
            <person name="Sanz L."/>
            <person name="Hyder A.S."/>
            <person name="Ribeiro J.M."/>
            <person name="Arntzen J.W."/>
            <person name="van den Thillart G.E."/>
            <person name="Boetzer M."/>
            <person name="Pirovano W."/>
            <person name="Dirks R.P."/>
            <person name="Spaink H.P."/>
            <person name="Duboule D."/>
            <person name="McGlinn E."/>
            <person name="Kini R.M."/>
            <person name="Richardson M.K."/>
        </authorList>
    </citation>
    <scope>NUCLEOTIDE SEQUENCE</scope>
    <source>
        <tissue evidence="5">Blood</tissue>
    </source>
</reference>
<feature type="compositionally biased region" description="Basic and acidic residues" evidence="2">
    <location>
        <begin position="2059"/>
        <end position="2078"/>
    </location>
</feature>
<feature type="compositionally biased region" description="Basic and acidic residues" evidence="2">
    <location>
        <begin position="114"/>
        <end position="128"/>
    </location>
</feature>
<sequence>MQLHKRNAERRRICVSRREREREVERGRGFVPRKAVMATNIEQIFRSFVVTKFREIQEQQFGSGKLGNQHNGEINTSGQVNSSDDTIQSIESLQNDPLVQKIEQVLSEVLGTEPRYKSGDGDDIERNNSHSIKRGLSEDVQDEIPRKRSKKDKKHKDKKKKKKRKKEKKEKKYKKHAKETDDQQKECEDMQLSHSDLENSGSLLNAENDIDVHSGSTLNEVSPLINEKTVYENLNSTMLNNTFSSDTSKLDTSEEDSTLISIQEISEVKLTNEKELEDDSHHPNVTVNICPEDKYLSDAICTVAERVSDINEVEQTKLMLETTDQENIPESSPYCVRVEPEHLETRLESTTMKVTCVNSVTEPVTSKNVKETVSTSFESTGYKLMTLPLESNAEAKDSVTTLGFLAMVVGKDFEATSEFLNTAKVKASERSPKHSSRKGDSVHESEKTVTMKDLHKPQQFGTERKDVETAPETAHTILEKDSEVAVVVQLKPQQEVSEFDVQKHNRANLGTEIPKDTKELRETCTLMIGLNESEKNAGYLPIQKDATDLQRAPLLENRTRIHSEEHLSVVGLEKTNSCFMEIDARSDGVTESENWKPAPESSKAKNLECIQEFEKAEQINYLETSLETVIENRGNSKIIQHSLALFNVKVPENASQLKDMNVSETIQTEKIQNLESSKYVDLRNKENKNAEKLKNIPESLMLVNNLENSSSELQCIEEIKIVKETSQSDVEVHKKDFKTGLEPEERDVDAGSGSLQMIFANYSEHNLELYTETEGIMDLKNSDTVLKSLHKSNADNFEPPCAKEIKYVKSTESEAVTEANNLQENLKTLQKHVKNVEPASKSIALPTVTYTETLEGTSNRTQSETESHFVQEIEQKCFDSTVKKNQSSVDTTDLGLTSRRKEVIETNSSKIGESESLVKSQGPFISKSLHEIDVISSEKSKGIAVVQDLKEPGKSLTAAIDPKDFLKLKNVVLVESKDGFPFGGSMKQFESVSESLEQNQERLEHTQTQIRTECLDSVPDLGVKCARTSSEILFIDEFNIQEKNKKLEEKIEATGLMEAPEPLNLSERDLIVLTSDSGIKVSEYGPETVYLAKTHSAATPKSYEIQMKDSKTSESKTINVKDVNIDSESLLQAGVEIKEYIPGCKSVVSDSVEFTAEMLPESKSITKLQNSNAVLRSEGLTYEHLKTPPASVYVIDTEDLEITPKSTELDIMEKQGVPTSLSASVESTDVLEESFEHNYRTDMKKVEASQKSINVEFIGKEKMNDQPVQPSNDNDANVSKLFMSSHCGVRAYVIEERLSVANKESVSGITSESGTGLLKCSGVSETIAGQESRKLDTTLPEFMVDVQDLKESPNLLDEQEMKNLKASQREKYTKSPYVLESRDAADVSQSGSKVEPKGLRATMSYERLSEIKDPVATAMQLKKPELTSSESVSILEVTDTFKTPELKTPRTYLGVTGFKSSDTTADSCPLKIIDSDSQIQQENVLEVKNLESASEIKYGLGTFPFKIASEYEKVTPDQLSKAISNILSSGNMENLEQILKYRHNQERKDLESPQFDTLAAKDLKGSLTYEEIIGISEMTTQASKARDTGSNISAIVPETTEKCSDILPESKTMSDVQATNTNVELDNLIKSTDISTDINKSKSNSGLTDIMELKCNNASESVQMKELEGFETVALDKSVIEIRNLQAVQTSGEKEQMDFQELSKSVLPLNIQNLERSSSLPQQKILEISLEPVVSVPVCSSTKDIEQNLKSGFVAEGKAEESTVEHVILMQDKSAEIIPQYTLEMKDSEATIESVDVAYRKDLDVQTSSKEQTTIKPLCMTTEGKAEVNQLETIVLGDSGEAVKPVHLAEKEVIRVGECIEAKDSGIAIESEVIIKDKDLEVSLQDSSKYQDSDVTLNSSEIMKESEGSNLKDKKSEKISSKSKDKSKSGKKAKKSRSKSPSKSKKRKKKSRSRSTSRQVSRRARSRSKHDSSSKRKHSTSRHKSRSKSVDKKEKESSLRSRRRRSRTSDRLKSRSKSPDRRDTSIRSRRRRSRSSDHKSRSRSVEKRDSARRRRRLSRSSDNRRSRSRSVDRRETLTRSRRRRSRSSDRHKSRSRSSDKRETSLRTRRRRSQSSDRCRSRSKSFDRRDSSVRTRRRRSRSSDNLKSRSRSPDDKRELSVRRRGRRSRTPETRKSRSRSVDRREISGRGRRRRSRSSDNRKSRSRSVDKRDSSVRIRRRRSRSSDNRRSKSVDKRESSVRMKRRRSVSSDRKSRSRSVDKRDTSARSKRRRSQSSDNHKSRSKSVENVETSAKSKRRSKSTDKSRTKSVEKRESTLNSSHRRSKSSDRPRSKSKSRSKSSERKKDTDSVDESRGKHTKYRSKSKSLEKTDGTESLEATLNNREKSPEQHKPKSKSKSRSRSKSIDKTGEKERLRRSRSKGSKSSESRSRRRRTVSRSRRNRSRSQSRSRTRSQSRSRRRRTRSRSVSRQRSLSRKRHRRSRRNRSRSTERRRRRSDSRDSFRISLRLRSRSRTPVRLRCSRSTGRRRSTSKSPDHRRSRSSSRSPKRLTDLDKAQLLEIAKANAAAMCAKAGVPLPPSLMPVITPEKKEEKVTQKSAKETILELTEKCKKIAQSQEDDVIVNKPHVSDEEEEEHPFINHPFKLNEPKPIFFNLTTPTIKPTPPKNQVTLTKEFPVSSGSQHRKKEADSAYGEWVPVEKDKDEDKDDVFPNPANLEPVDISSALNERTIAQKRLTENTFDLEAMCLLNRAQERIDAWAELNSIPGHFTGSTGAQVLTSEQLSNSGPQAWVKKDQFLRAAPVSGGMGAQLMRKMGWREGEGLGKNKEGNKEPILVDFKTDRKGLVAVGEKTQKRHGPFSTVKDLSGKHPVSALLEVCNKRRWSPPVFVLVNDNRPEYRKHFLFKVMVNGVEHKPSFVSPNKKHAKATAATVALQALGLVPKELLANTTNFRSASHN</sequence>
<evidence type="ECO:0000259" key="4">
    <source>
        <dbReference type="PROSITE" id="PS50174"/>
    </source>
</evidence>
<dbReference type="PROSITE" id="PS50174">
    <property type="entry name" value="G_PATCH"/>
    <property type="match status" value="1"/>
</dbReference>
<evidence type="ECO:0000313" key="5">
    <source>
        <dbReference type="EMBL" id="ETE73168.1"/>
    </source>
</evidence>
<dbReference type="EMBL" id="AZIM01000128">
    <property type="protein sequence ID" value="ETE73168.1"/>
    <property type="molecule type" value="Genomic_DNA"/>
</dbReference>
<feature type="compositionally biased region" description="Polar residues" evidence="2">
    <location>
        <begin position="1885"/>
        <end position="1901"/>
    </location>
</feature>
<feature type="compositionally biased region" description="Basic and acidic residues" evidence="2">
    <location>
        <begin position="2140"/>
        <end position="2160"/>
    </location>
</feature>
<keyword evidence="6" id="KW-1185">Reference proteome</keyword>
<feature type="compositionally biased region" description="Basic residues" evidence="2">
    <location>
        <begin position="1975"/>
        <end position="1987"/>
    </location>
</feature>
<feature type="region of interest" description="Disordered" evidence="2">
    <location>
        <begin position="2657"/>
        <end position="2691"/>
    </location>
</feature>
<dbReference type="GO" id="GO:0048024">
    <property type="term" value="P:regulation of mRNA splicing, via spliceosome"/>
    <property type="evidence" value="ECO:0007669"/>
    <property type="project" value="TreeGrafter"/>
</dbReference>
<feature type="non-terminal residue" evidence="5">
    <location>
        <position position="1"/>
    </location>
</feature>
<feature type="domain" description="DRBM" evidence="3">
    <location>
        <begin position="2866"/>
        <end position="2936"/>
    </location>
</feature>
<dbReference type="InterPro" id="IPR032922">
    <property type="entry name" value="SON"/>
</dbReference>
<accession>V8PGL6</accession>
<gene>
    <name evidence="5" type="primary">SON</name>
    <name evidence="5" type="ORF">L345_01004</name>
</gene>
<organism evidence="5 6">
    <name type="scientific">Ophiophagus hannah</name>
    <name type="common">King cobra</name>
    <name type="synonym">Naja hannah</name>
    <dbReference type="NCBI Taxonomy" id="8665"/>
    <lineage>
        <taxon>Eukaryota</taxon>
        <taxon>Metazoa</taxon>
        <taxon>Chordata</taxon>
        <taxon>Craniata</taxon>
        <taxon>Vertebrata</taxon>
        <taxon>Euteleostomi</taxon>
        <taxon>Lepidosauria</taxon>
        <taxon>Squamata</taxon>
        <taxon>Bifurcata</taxon>
        <taxon>Unidentata</taxon>
        <taxon>Episquamata</taxon>
        <taxon>Toxicofera</taxon>
        <taxon>Serpentes</taxon>
        <taxon>Colubroidea</taxon>
        <taxon>Elapidae</taxon>
        <taxon>Elapinae</taxon>
        <taxon>Ophiophagus</taxon>
    </lineage>
</organism>
<feature type="region of interest" description="Disordered" evidence="2">
    <location>
        <begin position="1885"/>
        <end position="2550"/>
    </location>
</feature>
<protein>
    <submittedName>
        <fullName evidence="5">Protein SON</fullName>
    </submittedName>
</protein>
<feature type="compositionally biased region" description="Basic and acidic residues" evidence="2">
    <location>
        <begin position="426"/>
        <end position="468"/>
    </location>
</feature>
<feature type="compositionally biased region" description="Basic and acidic residues" evidence="2">
    <location>
        <begin position="2222"/>
        <end position="2239"/>
    </location>
</feature>
<feature type="compositionally biased region" description="Basic and acidic residues" evidence="2">
    <location>
        <begin position="2113"/>
        <end position="2132"/>
    </location>
</feature>
<dbReference type="GO" id="GO:0051726">
    <property type="term" value="P:regulation of cell cycle"/>
    <property type="evidence" value="ECO:0007669"/>
    <property type="project" value="InterPro"/>
</dbReference>
<feature type="compositionally biased region" description="Basic residues" evidence="2">
    <location>
        <begin position="2391"/>
        <end position="2401"/>
    </location>
</feature>
<feature type="compositionally biased region" description="Basic and acidic residues" evidence="2">
    <location>
        <begin position="178"/>
        <end position="188"/>
    </location>
</feature>
<evidence type="ECO:0000256" key="2">
    <source>
        <dbReference type="SAM" id="MobiDB-lite"/>
    </source>
</evidence>
<feature type="compositionally biased region" description="Basic and acidic residues" evidence="2">
    <location>
        <begin position="2034"/>
        <end position="2049"/>
    </location>
</feature>
<feature type="region of interest" description="Disordered" evidence="2">
    <location>
        <begin position="425"/>
        <end position="469"/>
    </location>
</feature>
<dbReference type="PANTHER" id="PTHR46528">
    <property type="entry name" value="PROTEIN SON"/>
    <property type="match status" value="1"/>
</dbReference>
<feature type="compositionally biased region" description="Basic residues" evidence="2">
    <location>
        <begin position="1929"/>
        <end position="1968"/>
    </location>
</feature>
<feature type="compositionally biased region" description="Basic and acidic residues" evidence="2">
    <location>
        <begin position="2299"/>
        <end position="2314"/>
    </location>
</feature>
<dbReference type="SUPFAM" id="SSF54768">
    <property type="entry name" value="dsRNA-binding domain-like"/>
    <property type="match status" value="1"/>
</dbReference>
<dbReference type="PROSITE" id="PS50137">
    <property type="entry name" value="DS_RBD"/>
    <property type="match status" value="1"/>
</dbReference>
<feature type="domain" description="G-patch" evidence="4">
    <location>
        <begin position="2801"/>
        <end position="2847"/>
    </location>
</feature>
<dbReference type="SMART" id="SM00358">
    <property type="entry name" value="DSRM"/>
    <property type="match status" value="1"/>
</dbReference>
<feature type="compositionally biased region" description="Basic and acidic residues" evidence="2">
    <location>
        <begin position="2247"/>
        <end position="2265"/>
    </location>
</feature>
<dbReference type="GO" id="GO:0003723">
    <property type="term" value="F:RNA binding"/>
    <property type="evidence" value="ECO:0007669"/>
    <property type="project" value="UniProtKB-UniRule"/>
</dbReference>
<feature type="compositionally biased region" description="Basic and acidic residues" evidence="2">
    <location>
        <begin position="2338"/>
        <end position="2354"/>
    </location>
</feature>
<feature type="compositionally biased region" description="Basic and acidic residues" evidence="2">
    <location>
        <begin position="2007"/>
        <end position="2026"/>
    </location>
</feature>
<feature type="compositionally biased region" description="Basic and acidic residues" evidence="2">
    <location>
        <begin position="1902"/>
        <end position="1928"/>
    </location>
</feature>
<dbReference type="Proteomes" id="UP000018936">
    <property type="component" value="Unassembled WGS sequence"/>
</dbReference>
<dbReference type="Pfam" id="PF17069">
    <property type="entry name" value="RSRP"/>
    <property type="match status" value="1"/>
</dbReference>
<dbReference type="PANTHER" id="PTHR46528:SF1">
    <property type="entry name" value="PROTEIN SON"/>
    <property type="match status" value="1"/>
</dbReference>
<feature type="region of interest" description="Disordered" evidence="2">
    <location>
        <begin position="112"/>
        <end position="193"/>
    </location>
</feature>
<dbReference type="InterPro" id="IPR000467">
    <property type="entry name" value="G_patch_dom"/>
</dbReference>
<dbReference type="Gene3D" id="3.30.160.20">
    <property type="match status" value="1"/>
</dbReference>
<feature type="compositionally biased region" description="Basic and acidic residues" evidence="2">
    <location>
        <begin position="2402"/>
        <end position="2412"/>
    </location>
</feature>